<proteinExistence type="predicted"/>
<sequence length="132" mass="15131">MRRKWQLPVILMLFIALAAIYAAFTYSNSQVNEPDLCSYKPSALHSEFPVPAAAKPTNHKSNNPDIRYIRYTFEGVRDESSIPPAYVTEIERRGWVEDKDAQMGGLRVFEKTGMKINFVQSTDFFTLFTDKS</sequence>
<dbReference type="OrthoDB" id="2651239at2"/>
<organism evidence="1 2">
    <name type="scientific">Paenibacillus swuensis</name>
    <dbReference type="NCBI Taxonomy" id="1178515"/>
    <lineage>
        <taxon>Bacteria</taxon>
        <taxon>Bacillati</taxon>
        <taxon>Bacillota</taxon>
        <taxon>Bacilli</taxon>
        <taxon>Bacillales</taxon>
        <taxon>Paenibacillaceae</taxon>
        <taxon>Paenibacillus</taxon>
    </lineage>
</organism>
<dbReference type="KEGG" id="pswu:SY83_04185"/>
<name>A0A172TF45_9BACL</name>
<keyword evidence="2" id="KW-1185">Reference proteome</keyword>
<evidence type="ECO:0000313" key="1">
    <source>
        <dbReference type="EMBL" id="ANE45630.1"/>
    </source>
</evidence>
<dbReference type="EMBL" id="CP011388">
    <property type="protein sequence ID" value="ANE45630.1"/>
    <property type="molecule type" value="Genomic_DNA"/>
</dbReference>
<reference evidence="1 2" key="1">
    <citation type="submission" date="2015-01" db="EMBL/GenBank/DDBJ databases">
        <title>Paenibacillus swuensis/DY6/whole genome sequencing.</title>
        <authorList>
            <person name="Kim M.K."/>
            <person name="Srinivasan S."/>
            <person name="Lee J.-J."/>
        </authorList>
    </citation>
    <scope>NUCLEOTIDE SEQUENCE [LARGE SCALE GENOMIC DNA]</scope>
    <source>
        <strain evidence="1 2">DY6</strain>
    </source>
</reference>
<dbReference type="Proteomes" id="UP000076927">
    <property type="component" value="Chromosome"/>
</dbReference>
<protein>
    <submittedName>
        <fullName evidence="1">Uncharacterized protein</fullName>
    </submittedName>
</protein>
<dbReference type="PATRIC" id="fig|1178515.4.peg.835"/>
<accession>A0A172TF45</accession>
<dbReference type="AlphaFoldDB" id="A0A172TF45"/>
<gene>
    <name evidence="1" type="ORF">SY83_04185</name>
</gene>
<evidence type="ECO:0000313" key="2">
    <source>
        <dbReference type="Proteomes" id="UP000076927"/>
    </source>
</evidence>